<dbReference type="AlphaFoldDB" id="A0A1Y2BZH3"/>
<sequence>MKIRYSVAILTGIFLLYCAYLGFAPRDWVKLPKFIDGHDQILHCIIFFIVTTLLNFILIIQRSFLYWAGVFIGMIAWSVISEGIQSLFPYKIFDVGDIIGNLIGTTLSSVLILSIRCIKYRMKNKISQEPQTIPLV</sequence>
<dbReference type="PANTHER" id="PTHR28008">
    <property type="entry name" value="DOMAIN PROTEIN, PUTATIVE (AFU_ORTHOLOGUE AFUA_3G10980)-RELATED"/>
    <property type="match status" value="1"/>
</dbReference>
<dbReference type="STRING" id="1754190.A0A1Y2BZH3"/>
<evidence type="ECO:0008006" key="4">
    <source>
        <dbReference type="Google" id="ProtNLM"/>
    </source>
</evidence>
<proteinExistence type="predicted"/>
<feature type="transmembrane region" description="Helical" evidence="1">
    <location>
        <begin position="98"/>
        <end position="118"/>
    </location>
</feature>
<gene>
    <name evidence="2" type="ORF">LY90DRAFT_672296</name>
</gene>
<dbReference type="OrthoDB" id="63581at2759"/>
<accession>A0A1Y2BZH3</accession>
<protein>
    <recommendedName>
        <fullName evidence="4">VanZ-like domain-containing protein</fullName>
    </recommendedName>
</protein>
<keyword evidence="1" id="KW-0472">Membrane</keyword>
<reference evidence="2 3" key="1">
    <citation type="submission" date="2016-08" db="EMBL/GenBank/DDBJ databases">
        <title>A Parts List for Fungal Cellulosomes Revealed by Comparative Genomics.</title>
        <authorList>
            <consortium name="DOE Joint Genome Institute"/>
            <person name="Haitjema C.H."/>
            <person name="Gilmore S.P."/>
            <person name="Henske J.K."/>
            <person name="Solomon K.V."/>
            <person name="De Groot R."/>
            <person name="Kuo A."/>
            <person name="Mondo S.J."/>
            <person name="Salamov A.A."/>
            <person name="Labutti K."/>
            <person name="Zhao Z."/>
            <person name="Chiniquy J."/>
            <person name="Barry K."/>
            <person name="Brewer H.M."/>
            <person name="Purvine S.O."/>
            <person name="Wright A.T."/>
            <person name="Boxma B."/>
            <person name="Van Alen T."/>
            <person name="Hackstein J.H."/>
            <person name="Baker S.E."/>
            <person name="Grigoriev I.V."/>
            <person name="O'Malley M.A."/>
        </authorList>
    </citation>
    <scope>NUCLEOTIDE SEQUENCE [LARGE SCALE GENOMIC DNA]</scope>
    <source>
        <strain evidence="2 3">G1</strain>
    </source>
</reference>
<organism evidence="2 3">
    <name type="scientific">Neocallimastix californiae</name>
    <dbReference type="NCBI Taxonomy" id="1754190"/>
    <lineage>
        <taxon>Eukaryota</taxon>
        <taxon>Fungi</taxon>
        <taxon>Fungi incertae sedis</taxon>
        <taxon>Chytridiomycota</taxon>
        <taxon>Chytridiomycota incertae sedis</taxon>
        <taxon>Neocallimastigomycetes</taxon>
        <taxon>Neocallimastigales</taxon>
        <taxon>Neocallimastigaceae</taxon>
        <taxon>Neocallimastix</taxon>
    </lineage>
</organism>
<feature type="transmembrane region" description="Helical" evidence="1">
    <location>
        <begin position="7"/>
        <end position="25"/>
    </location>
</feature>
<keyword evidence="1" id="KW-0812">Transmembrane</keyword>
<dbReference type="Proteomes" id="UP000193920">
    <property type="component" value="Unassembled WGS sequence"/>
</dbReference>
<dbReference type="EMBL" id="MCOG01000129">
    <property type="protein sequence ID" value="ORY40064.1"/>
    <property type="molecule type" value="Genomic_DNA"/>
</dbReference>
<evidence type="ECO:0000256" key="1">
    <source>
        <dbReference type="SAM" id="Phobius"/>
    </source>
</evidence>
<feature type="transmembrane region" description="Helical" evidence="1">
    <location>
        <begin position="40"/>
        <end position="58"/>
    </location>
</feature>
<feature type="transmembrane region" description="Helical" evidence="1">
    <location>
        <begin position="65"/>
        <end position="86"/>
    </location>
</feature>
<evidence type="ECO:0000313" key="3">
    <source>
        <dbReference type="Proteomes" id="UP000193920"/>
    </source>
</evidence>
<dbReference type="PANTHER" id="PTHR28008:SF1">
    <property type="entry name" value="DOMAIN PROTEIN, PUTATIVE (AFU_ORTHOLOGUE AFUA_3G10980)-RELATED"/>
    <property type="match status" value="1"/>
</dbReference>
<comment type="caution">
    <text evidence="2">The sequence shown here is derived from an EMBL/GenBank/DDBJ whole genome shotgun (WGS) entry which is preliminary data.</text>
</comment>
<name>A0A1Y2BZH3_9FUNG</name>
<evidence type="ECO:0000313" key="2">
    <source>
        <dbReference type="EMBL" id="ORY40064.1"/>
    </source>
</evidence>
<keyword evidence="1" id="KW-1133">Transmembrane helix</keyword>
<keyword evidence="3" id="KW-1185">Reference proteome</keyword>